<gene>
    <name evidence="1" type="ORF">A2Z67_00540</name>
</gene>
<reference evidence="1 2" key="1">
    <citation type="journal article" date="2016" name="Nat. Commun.">
        <title>Thousands of microbial genomes shed light on interconnected biogeochemical processes in an aquifer system.</title>
        <authorList>
            <person name="Anantharaman K."/>
            <person name="Brown C.T."/>
            <person name="Hug L.A."/>
            <person name="Sharon I."/>
            <person name="Castelle C.J."/>
            <person name="Probst A.J."/>
            <person name="Thomas B.C."/>
            <person name="Singh A."/>
            <person name="Wilkins M.J."/>
            <person name="Karaoz U."/>
            <person name="Brodie E.L."/>
            <person name="Williams K.H."/>
            <person name="Hubbard S.S."/>
            <person name="Banfield J.F."/>
        </authorList>
    </citation>
    <scope>NUCLEOTIDE SEQUENCE [LARGE SCALE GENOMIC DNA]</scope>
</reference>
<protein>
    <recommendedName>
        <fullName evidence="3">ParB/Sulfiredoxin domain-containing protein</fullName>
    </recommendedName>
</protein>
<evidence type="ECO:0000313" key="1">
    <source>
        <dbReference type="EMBL" id="OGM08734.1"/>
    </source>
</evidence>
<evidence type="ECO:0000313" key="2">
    <source>
        <dbReference type="Proteomes" id="UP000176939"/>
    </source>
</evidence>
<accession>A0A1F7X0V4</accession>
<dbReference type="EMBL" id="MGFQ01000037">
    <property type="protein sequence ID" value="OGM08734.1"/>
    <property type="molecule type" value="Genomic_DNA"/>
</dbReference>
<dbReference type="AlphaFoldDB" id="A0A1F7X0V4"/>
<comment type="caution">
    <text evidence="1">The sequence shown here is derived from an EMBL/GenBank/DDBJ whole genome shotgun (WGS) entry which is preliminary data.</text>
</comment>
<dbReference type="SUPFAM" id="SSF110849">
    <property type="entry name" value="ParB/Sulfiredoxin"/>
    <property type="match status" value="1"/>
</dbReference>
<organism evidence="1 2">
    <name type="scientific">Candidatus Woesebacteria bacterium RBG_13_36_22</name>
    <dbReference type="NCBI Taxonomy" id="1802478"/>
    <lineage>
        <taxon>Bacteria</taxon>
        <taxon>Candidatus Woeseibacteriota</taxon>
    </lineage>
</organism>
<dbReference type="InterPro" id="IPR036086">
    <property type="entry name" value="ParB/Sulfiredoxin_sf"/>
</dbReference>
<evidence type="ECO:0008006" key="3">
    <source>
        <dbReference type="Google" id="ProtNLM"/>
    </source>
</evidence>
<dbReference type="Proteomes" id="UP000176939">
    <property type="component" value="Unassembled WGS sequence"/>
</dbReference>
<sequence>MSLEIQAEEKVIPTQIVKRLNVLPSDYNPHEIFKKGLRGKRWEYISTDKILMDIVINDARHVQDLSNSIFGEGNTGGLGQISPTNVAAFVDENENAYYMVTDGFHRTDAFIQKSEPFIDSIVLYGLSLEEVYDLRVLAANSVKSTGFARVIEFMQKSFEQTNWYKVKGLTLLQAFSLCNQNTSGIRLQLEPHDSKDLKNWGIEKAHFWGRTPGSIFQMLMIASKADPELVRKVRVGTGGGREGSGAWNPARLKAVTDIIPNKYQLQQLVYQAVIQFDLVSEETQKLAQVVAYFDKAEEPDIIELVCSNAQVVISIADTLTNPESIKNTLLIGMYHNLASVEIIQLAEVIKIAGEDDELKDQIYQDPKRFMGQLVLNEKLMDSFEKNNKAELKQRKNIGALDKNIFDDSIDSDKTSGYSISHTTIDLENQIECLEQALNQAQEKNGGSSWRRRKRSWWKTIPGLSIEERKTFEQIFIKKIKIADVAKLLNMTENRVARMVFSGVNRYFVAEKDQLLELVYKDLFSSNDQRQS</sequence>
<name>A0A1F7X0V4_9BACT</name>
<proteinExistence type="predicted"/>